<dbReference type="PANTHER" id="PTHR30572:SF4">
    <property type="entry name" value="ABC TRANSPORTER PERMEASE YTRF"/>
    <property type="match status" value="1"/>
</dbReference>
<feature type="transmembrane region" description="Helical" evidence="7">
    <location>
        <begin position="731"/>
        <end position="755"/>
    </location>
</feature>
<evidence type="ECO:0000256" key="4">
    <source>
        <dbReference type="ARBA" id="ARBA00022989"/>
    </source>
</evidence>
<feature type="domain" description="ABC3 transporter permease C-terminal" evidence="8">
    <location>
        <begin position="742"/>
        <end position="858"/>
    </location>
</feature>
<keyword evidence="3 7" id="KW-0812">Transmembrane</keyword>
<keyword evidence="11" id="KW-1185">Reference proteome</keyword>
<evidence type="ECO:0000259" key="9">
    <source>
        <dbReference type="Pfam" id="PF12704"/>
    </source>
</evidence>
<dbReference type="InterPro" id="IPR003838">
    <property type="entry name" value="ABC3_permease_C"/>
</dbReference>
<evidence type="ECO:0000256" key="7">
    <source>
        <dbReference type="SAM" id="Phobius"/>
    </source>
</evidence>
<feature type="transmembrane region" description="Helical" evidence="7">
    <location>
        <begin position="20"/>
        <end position="44"/>
    </location>
</feature>
<keyword evidence="2" id="KW-1003">Cell membrane</keyword>
<proteinExistence type="inferred from homology"/>
<reference evidence="10 11" key="1">
    <citation type="journal article" date="2019" name="Int. J. Syst. Evol. Microbiol.">
        <title>The Global Catalogue of Microorganisms (GCM) 10K type strain sequencing project: providing services to taxonomists for standard genome sequencing and annotation.</title>
        <authorList>
            <consortium name="The Broad Institute Genomics Platform"/>
            <consortium name="The Broad Institute Genome Sequencing Center for Infectious Disease"/>
            <person name="Wu L."/>
            <person name="Ma J."/>
        </authorList>
    </citation>
    <scope>NUCLEOTIDE SEQUENCE [LARGE SCALE GENOMIC DNA]</scope>
    <source>
        <strain evidence="10 11">JCM 9731</strain>
    </source>
</reference>
<evidence type="ECO:0000256" key="2">
    <source>
        <dbReference type="ARBA" id="ARBA00022475"/>
    </source>
</evidence>
<keyword evidence="5 7" id="KW-0472">Membrane</keyword>
<dbReference type="RefSeq" id="WP_343802427.1">
    <property type="nucleotide sequence ID" value="NZ_BAAADJ010000061.1"/>
</dbReference>
<evidence type="ECO:0000313" key="10">
    <source>
        <dbReference type="EMBL" id="GAA0342989.1"/>
    </source>
</evidence>
<gene>
    <name evidence="10" type="ORF">GCM10008967_36830</name>
</gene>
<dbReference type="Pfam" id="PF02687">
    <property type="entry name" value="FtsX"/>
    <property type="match status" value="2"/>
</dbReference>
<sequence>MNIVNKLTLRHLKHNKKRTLITIIGVIISVAMVTAVTTLGTSFMDLFQRQTIAKSGEWHVQYQDVTKEQLQAIKDDDQTAAVTISKDIGYAHLLESKNKNKPYLFIRAYNETGYKKFPIELSSGRLPTQPNEIVISDHISSNGKVDIEIGDVLTLQVGKRLFDSDEGLDQNTPLFKNNENTVVETFESESTMSFTVVGTIQRPEWEPTWAPGYTVVTYTDETYLGKNETINASVVVKKINKDLFSQAEQLVVQEKIDTVKFNNELLRYYGVIKDNGLRTTLFSLSAIIMLVIIVGSVSLIYNAFAISVSERSRHLGMLSSVGATKIQKRNSVFFEGAIIGVISIPIGIISGLAGIGVTFYFINNTIHGVLGVSEPLTVSVSAFSILAACAVSIVTIFISTFIPAIRASKVSAIDAIRQTADVKLTSKAVKTSKLVRKIFGLEAEIGLKNLKRNKRRYNATVFSLVISILLFLSVSYFTDSLKKSVVLSQDGINFDIQVNLYNAKDEAVKNLYDSVSAIDHVTEMNRIQTFHATTWVKKDKMAGSLREMVEKDSSMLSSGTYPYYMDILSLDTESLEEFAEKAGIATDELLDPEGKKAIIVNTTTYQDIELRKYVETQILDTQEGDQLELVYTDFDSGEEKPLGSIEVAGLTDQLPMGVRNTGLGGINVIVSDAVFDQLVTENINSDSQNYIYLKSSDPMKTQEAIEEIGNTMEEQVYVYNVYKSRQNDEQMILFLSVFTYGFIVLITSISVANIFNTISTSISLRKREFAMLKSVGMTPKGFNKMINYESIFYGVKALLYGLPISIAVMYLLYRSLSNTFDYSFTLPWDSLLFTVIAVFLIVSSAMLYSSSKVKKENIIDALKQENI</sequence>
<feature type="domain" description="MacB-like periplasmic core" evidence="9">
    <location>
        <begin position="19"/>
        <end position="203"/>
    </location>
</feature>
<comment type="similarity">
    <text evidence="6">Belongs to the ABC-4 integral membrane protein family.</text>
</comment>
<feature type="transmembrane region" description="Helical" evidence="7">
    <location>
        <begin position="790"/>
        <end position="811"/>
    </location>
</feature>
<keyword evidence="4 7" id="KW-1133">Transmembrane helix</keyword>
<comment type="subcellular location">
    <subcellularLocation>
        <location evidence="1">Cell membrane</location>
        <topology evidence="1">Multi-pass membrane protein</topology>
    </subcellularLocation>
</comment>
<evidence type="ECO:0000259" key="8">
    <source>
        <dbReference type="Pfam" id="PF02687"/>
    </source>
</evidence>
<dbReference type="Pfam" id="PF12704">
    <property type="entry name" value="MacB_PCD"/>
    <property type="match status" value="1"/>
</dbReference>
<evidence type="ECO:0000256" key="1">
    <source>
        <dbReference type="ARBA" id="ARBA00004651"/>
    </source>
</evidence>
<feature type="domain" description="ABC3 transporter permease C-terminal" evidence="8">
    <location>
        <begin position="287"/>
        <end position="411"/>
    </location>
</feature>
<accession>A0ABN0WNV2</accession>
<organism evidence="10 11">
    <name type="scientific">Bacillus carboniphilus</name>
    <dbReference type="NCBI Taxonomy" id="86663"/>
    <lineage>
        <taxon>Bacteria</taxon>
        <taxon>Bacillati</taxon>
        <taxon>Bacillota</taxon>
        <taxon>Bacilli</taxon>
        <taxon>Bacillales</taxon>
        <taxon>Bacillaceae</taxon>
        <taxon>Bacillus</taxon>
    </lineage>
</organism>
<dbReference type="EMBL" id="BAAADJ010000061">
    <property type="protein sequence ID" value="GAA0342989.1"/>
    <property type="molecule type" value="Genomic_DNA"/>
</dbReference>
<dbReference type="Proteomes" id="UP001500782">
    <property type="component" value="Unassembled WGS sequence"/>
</dbReference>
<feature type="transmembrane region" description="Helical" evidence="7">
    <location>
        <begin position="332"/>
        <end position="362"/>
    </location>
</feature>
<dbReference type="PANTHER" id="PTHR30572">
    <property type="entry name" value="MEMBRANE COMPONENT OF TRANSPORTER-RELATED"/>
    <property type="match status" value="1"/>
</dbReference>
<evidence type="ECO:0000256" key="6">
    <source>
        <dbReference type="ARBA" id="ARBA00038076"/>
    </source>
</evidence>
<comment type="caution">
    <text evidence="10">The sequence shown here is derived from an EMBL/GenBank/DDBJ whole genome shotgun (WGS) entry which is preliminary data.</text>
</comment>
<evidence type="ECO:0000313" key="11">
    <source>
        <dbReference type="Proteomes" id="UP001500782"/>
    </source>
</evidence>
<feature type="transmembrane region" description="Helical" evidence="7">
    <location>
        <begin position="457"/>
        <end position="477"/>
    </location>
</feature>
<name>A0ABN0WNV2_9BACI</name>
<dbReference type="InterPro" id="IPR050250">
    <property type="entry name" value="Macrolide_Exporter_MacB"/>
</dbReference>
<evidence type="ECO:0000256" key="3">
    <source>
        <dbReference type="ARBA" id="ARBA00022692"/>
    </source>
</evidence>
<feature type="transmembrane region" description="Helical" evidence="7">
    <location>
        <begin position="281"/>
        <end position="304"/>
    </location>
</feature>
<feature type="transmembrane region" description="Helical" evidence="7">
    <location>
        <begin position="831"/>
        <end position="848"/>
    </location>
</feature>
<dbReference type="InterPro" id="IPR025857">
    <property type="entry name" value="MacB_PCD"/>
</dbReference>
<protein>
    <submittedName>
        <fullName evidence="10">FtsX-like permease family protein</fullName>
    </submittedName>
</protein>
<feature type="transmembrane region" description="Helical" evidence="7">
    <location>
        <begin position="382"/>
        <end position="402"/>
    </location>
</feature>
<evidence type="ECO:0000256" key="5">
    <source>
        <dbReference type="ARBA" id="ARBA00023136"/>
    </source>
</evidence>